<dbReference type="Pfam" id="PF00005">
    <property type="entry name" value="ABC_tran"/>
    <property type="match status" value="1"/>
</dbReference>
<evidence type="ECO:0000259" key="10">
    <source>
        <dbReference type="PROSITE" id="PS50893"/>
    </source>
</evidence>
<gene>
    <name evidence="11" type="ORF">A3A71_02900</name>
</gene>
<keyword evidence="3" id="KW-0813">Transport</keyword>
<evidence type="ECO:0000256" key="7">
    <source>
        <dbReference type="ARBA" id="ARBA00022967"/>
    </source>
</evidence>
<reference evidence="11 12" key="1">
    <citation type="journal article" date="2016" name="Nat. Commun.">
        <title>Thousands of microbial genomes shed light on interconnected biogeochemical processes in an aquifer system.</title>
        <authorList>
            <person name="Anantharaman K."/>
            <person name="Brown C.T."/>
            <person name="Hug L.A."/>
            <person name="Sharon I."/>
            <person name="Castelle C.J."/>
            <person name="Probst A.J."/>
            <person name="Thomas B.C."/>
            <person name="Singh A."/>
            <person name="Wilkins M.J."/>
            <person name="Karaoz U."/>
            <person name="Brodie E.L."/>
            <person name="Williams K.H."/>
            <person name="Hubbard S.S."/>
            <person name="Banfield J.F."/>
        </authorList>
    </citation>
    <scope>NUCLEOTIDE SEQUENCE [LARGE SCALE GENOMIC DNA]</scope>
</reference>
<feature type="region of interest" description="Disordered" evidence="9">
    <location>
        <begin position="245"/>
        <end position="264"/>
    </location>
</feature>
<evidence type="ECO:0000256" key="6">
    <source>
        <dbReference type="ARBA" id="ARBA00022840"/>
    </source>
</evidence>
<evidence type="ECO:0000256" key="4">
    <source>
        <dbReference type="ARBA" id="ARBA00022475"/>
    </source>
</evidence>
<dbReference type="Proteomes" id="UP000177481">
    <property type="component" value="Unassembled WGS sequence"/>
</dbReference>
<evidence type="ECO:0000256" key="8">
    <source>
        <dbReference type="ARBA" id="ARBA00023136"/>
    </source>
</evidence>
<evidence type="ECO:0000313" key="11">
    <source>
        <dbReference type="EMBL" id="OGD65006.1"/>
    </source>
</evidence>
<keyword evidence="5" id="KW-0547">Nucleotide-binding</keyword>
<dbReference type="PROSITE" id="PS50893">
    <property type="entry name" value="ABC_TRANSPORTER_2"/>
    <property type="match status" value="1"/>
</dbReference>
<dbReference type="InterPro" id="IPR050763">
    <property type="entry name" value="ABC_transporter_ATP-binding"/>
</dbReference>
<dbReference type="PANTHER" id="PTHR42711:SF5">
    <property type="entry name" value="ABC TRANSPORTER ATP-BINDING PROTEIN NATA"/>
    <property type="match status" value="1"/>
</dbReference>
<protein>
    <recommendedName>
        <fullName evidence="10">ABC transporter domain-containing protein</fullName>
    </recommendedName>
</protein>
<dbReference type="EMBL" id="MEZX01000002">
    <property type="protein sequence ID" value="OGD65006.1"/>
    <property type="molecule type" value="Genomic_DNA"/>
</dbReference>
<keyword evidence="6" id="KW-0067">ATP-binding</keyword>
<feature type="domain" description="ABC transporter" evidence="10">
    <location>
        <begin position="7"/>
        <end position="238"/>
    </location>
</feature>
<sequence>MSNDSIISVKKLRKVYPGGTEAVRGISFNVKRGEFFGFLGPNGAGKTTTINMLVNLVKKTSGEITIDGLKLEDHLDEVYKRVGFAMQEVGLDEVATAREMMQLHGRLYHMPPFEIDAQIAKLLKLVELEKVADKFTSTYSGGMRRRFDLALSLIHKPKILFLDEPTQGLDPHARQLIWAHLRQLNKEGMTIFLTTHFMDEAEALCDRIEIMDNGKIVTEGSPTELMKKHNAKNMEEVFLKTTGSNLGDEEVNANAPDPFTRARS</sequence>
<dbReference type="GO" id="GO:0016887">
    <property type="term" value="F:ATP hydrolysis activity"/>
    <property type="evidence" value="ECO:0007669"/>
    <property type="project" value="InterPro"/>
</dbReference>
<keyword evidence="8" id="KW-0472">Membrane</keyword>
<evidence type="ECO:0000313" key="12">
    <source>
        <dbReference type="Proteomes" id="UP000177481"/>
    </source>
</evidence>
<dbReference type="AlphaFoldDB" id="A0A1F5ECM7"/>
<dbReference type="GO" id="GO:0005524">
    <property type="term" value="F:ATP binding"/>
    <property type="evidence" value="ECO:0007669"/>
    <property type="project" value="UniProtKB-KW"/>
</dbReference>
<accession>A0A1F5ECM7</accession>
<evidence type="ECO:0000256" key="5">
    <source>
        <dbReference type="ARBA" id="ARBA00022741"/>
    </source>
</evidence>
<comment type="similarity">
    <text evidence="2">Belongs to the ABC transporter superfamily.</text>
</comment>
<comment type="caution">
    <text evidence="11">The sequence shown here is derived from an EMBL/GenBank/DDBJ whole genome shotgun (WGS) entry which is preliminary data.</text>
</comment>
<dbReference type="InterPro" id="IPR017871">
    <property type="entry name" value="ABC_transporter-like_CS"/>
</dbReference>
<evidence type="ECO:0000256" key="3">
    <source>
        <dbReference type="ARBA" id="ARBA00022448"/>
    </source>
</evidence>
<dbReference type="InterPro" id="IPR027417">
    <property type="entry name" value="P-loop_NTPase"/>
</dbReference>
<dbReference type="PANTHER" id="PTHR42711">
    <property type="entry name" value="ABC TRANSPORTER ATP-BINDING PROTEIN"/>
    <property type="match status" value="1"/>
</dbReference>
<dbReference type="InterPro" id="IPR003593">
    <property type="entry name" value="AAA+_ATPase"/>
</dbReference>
<dbReference type="SUPFAM" id="SSF52540">
    <property type="entry name" value="P-loop containing nucleoside triphosphate hydrolases"/>
    <property type="match status" value="1"/>
</dbReference>
<organism evidence="11 12">
    <name type="scientific">Candidatus Berkelbacteria bacterium RIFCSPLOWO2_01_FULL_50_28</name>
    <dbReference type="NCBI Taxonomy" id="1797471"/>
    <lineage>
        <taxon>Bacteria</taxon>
        <taxon>Candidatus Berkelbacteria</taxon>
    </lineage>
</organism>
<keyword evidence="7" id="KW-1278">Translocase</keyword>
<dbReference type="PROSITE" id="PS00211">
    <property type="entry name" value="ABC_TRANSPORTER_1"/>
    <property type="match status" value="1"/>
</dbReference>
<name>A0A1F5ECM7_9BACT</name>
<dbReference type="SMART" id="SM00382">
    <property type="entry name" value="AAA"/>
    <property type="match status" value="1"/>
</dbReference>
<evidence type="ECO:0000256" key="1">
    <source>
        <dbReference type="ARBA" id="ARBA00004236"/>
    </source>
</evidence>
<dbReference type="Gene3D" id="3.40.50.300">
    <property type="entry name" value="P-loop containing nucleotide triphosphate hydrolases"/>
    <property type="match status" value="1"/>
</dbReference>
<comment type="subcellular location">
    <subcellularLocation>
        <location evidence="1">Cell membrane</location>
    </subcellularLocation>
</comment>
<dbReference type="GO" id="GO:0005886">
    <property type="term" value="C:plasma membrane"/>
    <property type="evidence" value="ECO:0007669"/>
    <property type="project" value="UniProtKB-SubCell"/>
</dbReference>
<dbReference type="InterPro" id="IPR003439">
    <property type="entry name" value="ABC_transporter-like_ATP-bd"/>
</dbReference>
<keyword evidence="4" id="KW-1003">Cell membrane</keyword>
<evidence type="ECO:0000256" key="2">
    <source>
        <dbReference type="ARBA" id="ARBA00005417"/>
    </source>
</evidence>
<dbReference type="STRING" id="1797471.A3A71_02900"/>
<evidence type="ECO:0000256" key="9">
    <source>
        <dbReference type="SAM" id="MobiDB-lite"/>
    </source>
</evidence>
<proteinExistence type="inferred from homology"/>
<dbReference type="FunFam" id="3.40.50.300:FF:000589">
    <property type="entry name" value="ABC transporter, ATP-binding subunit"/>
    <property type="match status" value="1"/>
</dbReference>